<dbReference type="AlphaFoldDB" id="A0A367RFV7"/>
<sequence>MQLVTEPYLTQVNRWPKTGRHILAQYDDQLIVVYQAYHPAIGNFATKHGYFGGEFSFERMSWIKTNFLWMMYRCGWGTKNGQKVVLAIWIKRLAFDEILAKAVHSSYVPELYPDKSAWQRELKQSQVRLQWDPDHHPFGAKLKRRAIQLGLCGQVLAAYARDWIANIEDISDFVQKQRQNINSDCAELITPRETVYSVFDSETQTKLRLSACTE</sequence>
<evidence type="ECO:0000313" key="1">
    <source>
        <dbReference type="EMBL" id="RCJ34710.1"/>
    </source>
</evidence>
<accession>A0A367RFV7</accession>
<dbReference type="PANTHER" id="PTHR38567:SF1">
    <property type="entry name" value="DUF4291 DOMAIN-CONTAINING PROTEIN"/>
    <property type="match status" value="1"/>
</dbReference>
<organism evidence="1 2">
    <name type="scientific">Nostoc minutum NIES-26</name>
    <dbReference type="NCBI Taxonomy" id="1844469"/>
    <lineage>
        <taxon>Bacteria</taxon>
        <taxon>Bacillati</taxon>
        <taxon>Cyanobacteriota</taxon>
        <taxon>Cyanophyceae</taxon>
        <taxon>Nostocales</taxon>
        <taxon>Nostocaceae</taxon>
        <taxon>Nostoc</taxon>
    </lineage>
</organism>
<reference evidence="1" key="1">
    <citation type="submission" date="2016-04" db="EMBL/GenBank/DDBJ databases">
        <authorList>
            <person name="Tabuchi Yagui T.R."/>
        </authorList>
    </citation>
    <scope>NUCLEOTIDE SEQUENCE [LARGE SCALE GENOMIC DNA]</scope>
    <source>
        <strain evidence="1">NIES-26</strain>
    </source>
</reference>
<comment type="caution">
    <text evidence="1">The sequence shown here is derived from an EMBL/GenBank/DDBJ whole genome shotgun (WGS) entry which is preliminary data.</text>
</comment>
<gene>
    <name evidence="1" type="ORF">A6770_16715</name>
</gene>
<dbReference type="InterPro" id="IPR025633">
    <property type="entry name" value="DUF4291"/>
</dbReference>
<dbReference type="EMBL" id="LXQD01000163">
    <property type="protein sequence ID" value="RCJ34710.1"/>
    <property type="molecule type" value="Genomic_DNA"/>
</dbReference>
<proteinExistence type="predicted"/>
<evidence type="ECO:0000313" key="2">
    <source>
        <dbReference type="Proteomes" id="UP000252107"/>
    </source>
</evidence>
<dbReference type="PANTHER" id="PTHR38567">
    <property type="entry name" value="DUF4291 DOMAIN-CONTAINING PROTEIN"/>
    <property type="match status" value="1"/>
</dbReference>
<dbReference type="Pfam" id="PF14124">
    <property type="entry name" value="DUF4291"/>
    <property type="match status" value="1"/>
</dbReference>
<evidence type="ECO:0008006" key="3">
    <source>
        <dbReference type="Google" id="ProtNLM"/>
    </source>
</evidence>
<protein>
    <recommendedName>
        <fullName evidence="3">DUF4291 domain-containing protein</fullName>
    </recommendedName>
</protein>
<name>A0A367RFV7_9NOSO</name>
<dbReference type="Proteomes" id="UP000252107">
    <property type="component" value="Unassembled WGS sequence"/>
</dbReference>
<keyword evidence="2" id="KW-1185">Reference proteome</keyword>